<organism evidence="2 3">
    <name type="scientific">Defluviicoccus vanus</name>
    <dbReference type="NCBI Taxonomy" id="111831"/>
    <lineage>
        <taxon>Bacteria</taxon>
        <taxon>Pseudomonadati</taxon>
        <taxon>Pseudomonadota</taxon>
        <taxon>Alphaproteobacteria</taxon>
        <taxon>Rhodospirillales</taxon>
        <taxon>Rhodospirillaceae</taxon>
        <taxon>Defluviicoccus</taxon>
    </lineage>
</organism>
<dbReference type="PANTHER" id="PTHR30383:SF5">
    <property type="entry name" value="SGNH HYDROLASE-TYPE ESTERASE DOMAIN-CONTAINING PROTEIN"/>
    <property type="match status" value="1"/>
</dbReference>
<dbReference type="InterPro" id="IPR013830">
    <property type="entry name" value="SGNH_hydro"/>
</dbReference>
<dbReference type="KEGG" id="dvn:HQ394_12360"/>
<dbReference type="InterPro" id="IPR051532">
    <property type="entry name" value="Ester_Hydrolysis_Enzymes"/>
</dbReference>
<feature type="domain" description="SGNH hydrolase-type esterase" evidence="1">
    <location>
        <begin position="41"/>
        <end position="186"/>
    </location>
</feature>
<sequence length="231" mass="25954">MPSCFDAEVDALRLRSDAAAERESLVLFCGSSSFTLWTDIERYFPEIAVLNHGFGGSTLEDCLEYFDRLVAAFSPRAIVLYAGDNDLANGATPERVLRHLEDFITRKRQTIGAVPLAYVSIKVSPARFNLMHRIGYTNLIIERRLRGEADLAFVDLYPPDDRSRLACFLRYYSTDPLHMNREGYRLLGRCISEYLDTLAASGTQFSRAKACTVPAWAEEDGDRCAISTSDD</sequence>
<reference evidence="2 3" key="1">
    <citation type="submission" date="2020-05" db="EMBL/GenBank/DDBJ databases">
        <title>Complete closed genome sequence of Defluviicoccus vanus.</title>
        <authorList>
            <person name="Bessarab I."/>
            <person name="Arumugam K."/>
            <person name="Maszenan A.M."/>
            <person name="Seviour R.J."/>
            <person name="Williams R.B."/>
        </authorList>
    </citation>
    <scope>NUCLEOTIDE SEQUENCE [LARGE SCALE GENOMIC DNA]</scope>
    <source>
        <strain evidence="2 3">Ben 114</strain>
    </source>
</reference>
<dbReference type="RefSeq" id="WP_190260489.1">
    <property type="nucleotide sequence ID" value="NZ_CP053923.1"/>
</dbReference>
<dbReference type="InterPro" id="IPR036514">
    <property type="entry name" value="SGNH_hydro_sf"/>
</dbReference>
<dbReference type="AlphaFoldDB" id="A0A7H1N2P2"/>
<name>A0A7H1N2P2_9PROT</name>
<evidence type="ECO:0000313" key="2">
    <source>
        <dbReference type="EMBL" id="QNT69978.1"/>
    </source>
</evidence>
<dbReference type="PANTHER" id="PTHR30383">
    <property type="entry name" value="THIOESTERASE 1/PROTEASE 1/LYSOPHOSPHOLIPASE L1"/>
    <property type="match status" value="1"/>
</dbReference>
<dbReference type="Pfam" id="PF13472">
    <property type="entry name" value="Lipase_GDSL_2"/>
    <property type="match status" value="1"/>
</dbReference>
<gene>
    <name evidence="2" type="ORF">HQ394_12360</name>
</gene>
<dbReference type="Gene3D" id="3.40.50.1110">
    <property type="entry name" value="SGNH hydrolase"/>
    <property type="match status" value="1"/>
</dbReference>
<evidence type="ECO:0000313" key="3">
    <source>
        <dbReference type="Proteomes" id="UP000516369"/>
    </source>
</evidence>
<proteinExistence type="predicted"/>
<dbReference type="EMBL" id="CP053923">
    <property type="protein sequence ID" value="QNT69978.1"/>
    <property type="molecule type" value="Genomic_DNA"/>
</dbReference>
<accession>A0A7H1N2P2</accession>
<dbReference type="Proteomes" id="UP000516369">
    <property type="component" value="Chromosome"/>
</dbReference>
<dbReference type="SUPFAM" id="SSF52266">
    <property type="entry name" value="SGNH hydrolase"/>
    <property type="match status" value="1"/>
</dbReference>
<protein>
    <recommendedName>
        <fullName evidence="1">SGNH hydrolase-type esterase domain-containing protein</fullName>
    </recommendedName>
</protein>
<keyword evidence="3" id="KW-1185">Reference proteome</keyword>
<evidence type="ECO:0000259" key="1">
    <source>
        <dbReference type="Pfam" id="PF13472"/>
    </source>
</evidence>
<dbReference type="GO" id="GO:0004622">
    <property type="term" value="F:phosphatidylcholine lysophospholipase activity"/>
    <property type="evidence" value="ECO:0007669"/>
    <property type="project" value="TreeGrafter"/>
</dbReference>